<evidence type="ECO:0000313" key="2">
    <source>
        <dbReference type="Proteomes" id="UP001286313"/>
    </source>
</evidence>
<proteinExistence type="predicted"/>
<gene>
    <name evidence="1" type="ORF">Pcinc_039576</name>
</gene>
<organism evidence="1 2">
    <name type="scientific">Petrolisthes cinctipes</name>
    <name type="common">Flat porcelain crab</name>
    <dbReference type="NCBI Taxonomy" id="88211"/>
    <lineage>
        <taxon>Eukaryota</taxon>
        <taxon>Metazoa</taxon>
        <taxon>Ecdysozoa</taxon>
        <taxon>Arthropoda</taxon>
        <taxon>Crustacea</taxon>
        <taxon>Multicrustacea</taxon>
        <taxon>Malacostraca</taxon>
        <taxon>Eumalacostraca</taxon>
        <taxon>Eucarida</taxon>
        <taxon>Decapoda</taxon>
        <taxon>Pleocyemata</taxon>
        <taxon>Anomura</taxon>
        <taxon>Galatheoidea</taxon>
        <taxon>Porcellanidae</taxon>
        <taxon>Petrolisthes</taxon>
    </lineage>
</organism>
<comment type="caution">
    <text evidence="1">The sequence shown here is derived from an EMBL/GenBank/DDBJ whole genome shotgun (WGS) entry which is preliminary data.</text>
</comment>
<sequence length="111" mass="12449">MRLEYLMVNSEHHPTSQTLLPSITTLPGMPDGCQMDARWVSVASPLSLIFPDTPSTPSPPHLYLLQSPLHHFSSLETVLRFLSPRVSACLPAWCYHSTCLTTFECQQLPQN</sequence>
<evidence type="ECO:0000313" key="1">
    <source>
        <dbReference type="EMBL" id="KAK3853899.1"/>
    </source>
</evidence>
<name>A0AAE1BQY1_PETCI</name>
<dbReference type="Proteomes" id="UP001286313">
    <property type="component" value="Unassembled WGS sequence"/>
</dbReference>
<keyword evidence="2" id="KW-1185">Reference proteome</keyword>
<dbReference type="EMBL" id="JAWQEG010006778">
    <property type="protein sequence ID" value="KAK3853899.1"/>
    <property type="molecule type" value="Genomic_DNA"/>
</dbReference>
<protein>
    <submittedName>
        <fullName evidence="1">Uncharacterized protein</fullName>
    </submittedName>
</protein>
<accession>A0AAE1BQY1</accession>
<dbReference type="AlphaFoldDB" id="A0AAE1BQY1"/>
<reference evidence="1" key="1">
    <citation type="submission" date="2023-10" db="EMBL/GenBank/DDBJ databases">
        <title>Genome assemblies of two species of porcelain crab, Petrolisthes cinctipes and Petrolisthes manimaculis (Anomura: Porcellanidae).</title>
        <authorList>
            <person name="Angst P."/>
        </authorList>
    </citation>
    <scope>NUCLEOTIDE SEQUENCE</scope>
    <source>
        <strain evidence="1">PB745_01</strain>
        <tissue evidence="1">Gill</tissue>
    </source>
</reference>